<evidence type="ECO:0000313" key="1">
    <source>
        <dbReference type="EMBL" id="KAF1667848.1"/>
    </source>
</evidence>
<feature type="non-terminal residue" evidence="1">
    <location>
        <position position="63"/>
    </location>
</feature>
<evidence type="ECO:0000313" key="2">
    <source>
        <dbReference type="Proteomes" id="UP000751161"/>
    </source>
</evidence>
<comment type="caution">
    <text evidence="1">The sequence shown here is derived from an EMBL/GenBank/DDBJ whole genome shotgun (WGS) entry which is preliminary data.</text>
</comment>
<accession>A0A8J4UIH9</accession>
<dbReference type="Gene3D" id="3.30.70.270">
    <property type="match status" value="1"/>
</dbReference>
<evidence type="ECO:0008006" key="3">
    <source>
        <dbReference type="Google" id="ProtNLM"/>
    </source>
</evidence>
<feature type="non-terminal residue" evidence="1">
    <location>
        <position position="1"/>
    </location>
</feature>
<sequence>PWKYLGWKILERTIQPQPITLQSNIKTLNDLQKQEDYSPLAVGTISWVRPLLGIDNDMLTPPL</sequence>
<dbReference type="Proteomes" id="UP000751161">
    <property type="component" value="Unassembled WGS sequence"/>
</dbReference>
<reference evidence="1" key="1">
    <citation type="journal article" date="2019" name="Gigascience">
        <title>High-coverage genomes to elucidate the evolution of penguins.</title>
        <authorList>
            <person name="Pan H."/>
            <person name="Cole T.L."/>
            <person name="Bi X."/>
            <person name="Fang M."/>
            <person name="Zhou C."/>
            <person name="Yang Z."/>
            <person name="Ksepka D.T."/>
            <person name="Hart T."/>
            <person name="Bouzat J.L."/>
            <person name="Argilla L.S."/>
            <person name="Bertelsen M.F."/>
            <person name="Boersma P.D."/>
            <person name="Bost C.A."/>
            <person name="Cherel Y."/>
            <person name="Dann P."/>
            <person name="Fiddaman S.R."/>
            <person name="Howard P."/>
            <person name="Labuschagne K."/>
            <person name="Mattern T."/>
            <person name="Miller G."/>
            <person name="Parker P."/>
            <person name="Phillips R.A."/>
            <person name="Quillfeldt P."/>
            <person name="Ryan P.G."/>
            <person name="Taylor H."/>
            <person name="Thompson D.R."/>
            <person name="Young M.J."/>
            <person name="Ellegaard M.R."/>
            <person name="Gilbert M.T.P."/>
            <person name="Sinding M.S."/>
            <person name="Pacheco G."/>
            <person name="Shepherd L.D."/>
            <person name="Tennyson A.J.D."/>
            <person name="Grosser S."/>
            <person name="Kay E."/>
            <person name="Nupen L.J."/>
            <person name="Ellenberg U."/>
            <person name="Houston D.M."/>
            <person name="Reeve A.H."/>
            <person name="Johnson K."/>
            <person name="Masello J.F."/>
            <person name="Stracke T."/>
            <person name="McKinlay B."/>
            <person name="Borboroglu P.G."/>
            <person name="Zhang D.X."/>
            <person name="Zhang G."/>
        </authorList>
    </citation>
    <scope>NUCLEOTIDE SEQUENCE</scope>
    <source>
        <strain evidence="1">KP FORT 001</strain>
    </source>
</reference>
<dbReference type="InterPro" id="IPR043128">
    <property type="entry name" value="Rev_trsase/Diguanyl_cyclase"/>
</dbReference>
<organism evidence="1 2">
    <name type="scientific">Aptenodytes patagonicus</name>
    <name type="common">King penguin</name>
    <dbReference type="NCBI Taxonomy" id="9234"/>
    <lineage>
        <taxon>Eukaryota</taxon>
        <taxon>Metazoa</taxon>
        <taxon>Chordata</taxon>
        <taxon>Craniata</taxon>
        <taxon>Vertebrata</taxon>
        <taxon>Euteleostomi</taxon>
        <taxon>Archelosauria</taxon>
        <taxon>Archosauria</taxon>
        <taxon>Dinosauria</taxon>
        <taxon>Saurischia</taxon>
        <taxon>Theropoda</taxon>
        <taxon>Coelurosauria</taxon>
        <taxon>Aves</taxon>
        <taxon>Neognathae</taxon>
        <taxon>Neoaves</taxon>
        <taxon>Aequornithes</taxon>
        <taxon>Sphenisciformes</taxon>
        <taxon>Spheniscidae</taxon>
        <taxon>Aptenodytes</taxon>
    </lineage>
</organism>
<dbReference type="EMBL" id="VULM01001691">
    <property type="protein sequence ID" value="KAF1667848.1"/>
    <property type="molecule type" value="Genomic_DNA"/>
</dbReference>
<proteinExistence type="predicted"/>
<name>A0A8J4UIH9_APTPA</name>
<keyword evidence="2" id="KW-1185">Reference proteome</keyword>
<gene>
    <name evidence="1" type="ORF">FQA23_0009170</name>
</gene>
<dbReference type="AlphaFoldDB" id="A0A8J4UIH9"/>
<protein>
    <recommendedName>
        <fullName evidence="3">POK18 protein</fullName>
    </recommendedName>
</protein>